<feature type="compositionally biased region" description="Polar residues" evidence="1">
    <location>
        <begin position="1"/>
        <end position="10"/>
    </location>
</feature>
<organism evidence="2 3">
    <name type="scientific">Fusarium duplospermum</name>
    <dbReference type="NCBI Taxonomy" id="1325734"/>
    <lineage>
        <taxon>Eukaryota</taxon>
        <taxon>Fungi</taxon>
        <taxon>Dikarya</taxon>
        <taxon>Ascomycota</taxon>
        <taxon>Pezizomycotina</taxon>
        <taxon>Sordariomycetes</taxon>
        <taxon>Hypocreomycetidae</taxon>
        <taxon>Hypocreales</taxon>
        <taxon>Nectriaceae</taxon>
        <taxon>Fusarium</taxon>
        <taxon>Fusarium solani species complex</taxon>
    </lineage>
</organism>
<proteinExistence type="predicted"/>
<protein>
    <submittedName>
        <fullName evidence="2">Uncharacterized protein</fullName>
    </submittedName>
</protein>
<reference evidence="2 3" key="1">
    <citation type="submission" date="2017-06" db="EMBL/GenBank/DDBJ databases">
        <title>Comparative genomic analysis of Ambrosia Fusariam Clade fungi.</title>
        <authorList>
            <person name="Stajich J.E."/>
            <person name="Carrillo J."/>
            <person name="Kijimoto T."/>
            <person name="Eskalen A."/>
            <person name="O'Donnell K."/>
            <person name="Kasson M."/>
        </authorList>
    </citation>
    <scope>NUCLEOTIDE SEQUENCE [LARGE SCALE GENOMIC DNA]</scope>
    <source>
        <strain evidence="2 3">NRRL62584</strain>
    </source>
</reference>
<dbReference type="EMBL" id="NKCI01000419">
    <property type="protein sequence ID" value="RSL41428.1"/>
    <property type="molecule type" value="Genomic_DNA"/>
</dbReference>
<evidence type="ECO:0000313" key="3">
    <source>
        <dbReference type="Proteomes" id="UP000288168"/>
    </source>
</evidence>
<keyword evidence="3" id="KW-1185">Reference proteome</keyword>
<feature type="region of interest" description="Disordered" evidence="1">
    <location>
        <begin position="1"/>
        <end position="46"/>
    </location>
</feature>
<feature type="compositionally biased region" description="Polar residues" evidence="1">
    <location>
        <begin position="28"/>
        <end position="44"/>
    </location>
</feature>
<evidence type="ECO:0000313" key="2">
    <source>
        <dbReference type="EMBL" id="RSL41428.1"/>
    </source>
</evidence>
<dbReference type="AlphaFoldDB" id="A0A428NKT9"/>
<gene>
    <name evidence="2" type="ORF">CEP54_015823</name>
</gene>
<evidence type="ECO:0000256" key="1">
    <source>
        <dbReference type="SAM" id="MobiDB-lite"/>
    </source>
</evidence>
<sequence>MAMTYQQPQNYAPPPRPSQGHAMYGPPQGQSMYHPPQSQMQGQTHGAARFKITKPSFHSRYECKPDNAPDGPSAYSLEISKNPKKHPDLALTAGGASVAACYFPEASRYYNSDSKTFRLGLGDPANVQWTEMSYRGKDKHGWAFSLNLPNSGQPIPLTWLKDNSVAVDGMSASRLSNNNFKLQDPNGQIMAIFTSHTMSLRPSSVGTLQINIDLGPMFEYAVITTLLSIYDFQKREEEKRSSSSSAAGGAAAAASG</sequence>
<dbReference type="Proteomes" id="UP000288168">
    <property type="component" value="Unassembled WGS sequence"/>
</dbReference>
<dbReference type="STRING" id="1325734.A0A428NKT9"/>
<accession>A0A428NKT9</accession>
<dbReference type="OrthoDB" id="3431997at2759"/>
<name>A0A428NKT9_9HYPO</name>
<comment type="caution">
    <text evidence="2">The sequence shown here is derived from an EMBL/GenBank/DDBJ whole genome shotgun (WGS) entry which is preliminary data.</text>
</comment>